<dbReference type="HOGENOM" id="CLU_2858470_0_0_10"/>
<gene>
    <name evidence="1" type="ORF">HMPREF1981_02997</name>
</gene>
<protein>
    <submittedName>
        <fullName evidence="1">Uncharacterized protein</fullName>
    </submittedName>
</protein>
<name>U2CC67_9BACE</name>
<evidence type="ECO:0000313" key="2">
    <source>
        <dbReference type="Proteomes" id="UP000016496"/>
    </source>
</evidence>
<accession>U2CC67</accession>
<sequence length="64" mass="7593">MFNSLFVEEEKSSESGKKFALYGFWGILPPKGSECRIDQSNMTFWETIVFEKKYYVVEGRKENR</sequence>
<organism evidence="1 2">
    <name type="scientific">Bacteroides pyogenes F0041</name>
    <dbReference type="NCBI Taxonomy" id="1321819"/>
    <lineage>
        <taxon>Bacteria</taxon>
        <taxon>Pseudomonadati</taxon>
        <taxon>Bacteroidota</taxon>
        <taxon>Bacteroidia</taxon>
        <taxon>Bacteroidales</taxon>
        <taxon>Bacteroidaceae</taxon>
        <taxon>Bacteroides</taxon>
    </lineage>
</organism>
<dbReference type="Proteomes" id="UP000016496">
    <property type="component" value="Unassembled WGS sequence"/>
</dbReference>
<proteinExistence type="predicted"/>
<dbReference type="AlphaFoldDB" id="U2CC67"/>
<dbReference type="EMBL" id="AWSV01000155">
    <property type="protein sequence ID" value="ERI81608.1"/>
    <property type="molecule type" value="Genomic_DNA"/>
</dbReference>
<evidence type="ECO:0000313" key="1">
    <source>
        <dbReference type="EMBL" id="ERI81608.1"/>
    </source>
</evidence>
<comment type="caution">
    <text evidence="1">The sequence shown here is derived from an EMBL/GenBank/DDBJ whole genome shotgun (WGS) entry which is preliminary data.</text>
</comment>
<reference evidence="1 2" key="1">
    <citation type="submission" date="2013-08" db="EMBL/GenBank/DDBJ databases">
        <authorList>
            <person name="Weinstock G."/>
            <person name="Sodergren E."/>
            <person name="Wylie T."/>
            <person name="Fulton L."/>
            <person name="Fulton R."/>
            <person name="Fronick C."/>
            <person name="O'Laughlin M."/>
            <person name="Godfrey J."/>
            <person name="Miner T."/>
            <person name="Herter B."/>
            <person name="Appelbaum E."/>
            <person name="Cordes M."/>
            <person name="Lek S."/>
            <person name="Wollam A."/>
            <person name="Pepin K.H."/>
            <person name="Palsikar V.B."/>
            <person name="Mitreva M."/>
            <person name="Wilson R.K."/>
        </authorList>
    </citation>
    <scope>NUCLEOTIDE SEQUENCE [LARGE SCALE GENOMIC DNA]</scope>
    <source>
        <strain evidence="1 2">F0041</strain>
    </source>
</reference>